<sequence length="391" mass="43821">MDTPEELQAKKKSRRERDKETAEGSSTGKKRSVTNETMIQKLNRIFDGIFEYYTVSIPFNTVARPKFKTRFLTKVQEILPFIREIIVKTQLFVNYYIMVNCHQTIPNDIFTPKFWYRLCLVIGCRLAPTASQERYRSVPSLVDTYNDFLSLFPTSIKPIGTDKLAISTRRNLLTKARVSSNPGSVILLFCEIINESEQLQERFNVTVSENTLQATEKLSSLGTVLLQATQTTVSAVESTISSTRDLVNFIETVVVASQSHYEDEDSKLLLTTCIRNIRGVSNVVSFKSNVNIDVILRSSTVIAANITEVTGNMNYNLVSSNLSERLSAATILDSVNSSENINNYIQSIDSSSNNTFSTMQNTLTQARDNAVSEAVILQAEACRNASERIPP</sequence>
<dbReference type="EMBL" id="JAEPRE010000272">
    <property type="protein sequence ID" value="KAG2229460.1"/>
    <property type="molecule type" value="Genomic_DNA"/>
</dbReference>
<feature type="region of interest" description="Disordered" evidence="1">
    <location>
        <begin position="1"/>
        <end position="33"/>
    </location>
</feature>
<reference evidence="2" key="1">
    <citation type="submission" date="2021-01" db="EMBL/GenBank/DDBJ databases">
        <title>Metabolic potential, ecology and presence of endohyphal bacteria is reflected in genomic diversity of Mucoromycotina.</title>
        <authorList>
            <person name="Muszewska A."/>
            <person name="Okrasinska A."/>
            <person name="Steczkiewicz K."/>
            <person name="Drgas O."/>
            <person name="Orlowska M."/>
            <person name="Perlinska-Lenart U."/>
            <person name="Aleksandrzak-Piekarczyk T."/>
            <person name="Szatraj K."/>
            <person name="Zielenkiewicz U."/>
            <person name="Pilsyk S."/>
            <person name="Malc E."/>
            <person name="Mieczkowski P."/>
            <person name="Kruszewska J.S."/>
            <person name="Biernat P."/>
            <person name="Pawlowska J."/>
        </authorList>
    </citation>
    <scope>NUCLEOTIDE SEQUENCE</scope>
    <source>
        <strain evidence="2">WA0000018081</strain>
    </source>
</reference>
<name>A0A8H7VQM7_9FUNG</name>
<comment type="caution">
    <text evidence="2">The sequence shown here is derived from an EMBL/GenBank/DDBJ whole genome shotgun (WGS) entry which is preliminary data.</text>
</comment>
<protein>
    <submittedName>
        <fullName evidence="2">Uncharacterized protein</fullName>
    </submittedName>
</protein>
<feature type="non-terminal residue" evidence="2">
    <location>
        <position position="1"/>
    </location>
</feature>
<organism evidence="2 3">
    <name type="scientific">Thamnidium elegans</name>
    <dbReference type="NCBI Taxonomy" id="101142"/>
    <lineage>
        <taxon>Eukaryota</taxon>
        <taxon>Fungi</taxon>
        <taxon>Fungi incertae sedis</taxon>
        <taxon>Mucoromycota</taxon>
        <taxon>Mucoromycotina</taxon>
        <taxon>Mucoromycetes</taxon>
        <taxon>Mucorales</taxon>
        <taxon>Mucorineae</taxon>
        <taxon>Mucoraceae</taxon>
        <taxon>Thamnidium</taxon>
    </lineage>
</organism>
<evidence type="ECO:0000313" key="2">
    <source>
        <dbReference type="EMBL" id="KAG2229460.1"/>
    </source>
</evidence>
<proteinExistence type="predicted"/>
<dbReference type="AlphaFoldDB" id="A0A8H7VQM7"/>
<dbReference type="Proteomes" id="UP000613177">
    <property type="component" value="Unassembled WGS sequence"/>
</dbReference>
<accession>A0A8H7VQM7</accession>
<keyword evidence="3" id="KW-1185">Reference proteome</keyword>
<gene>
    <name evidence="2" type="ORF">INT48_003147</name>
</gene>
<evidence type="ECO:0000256" key="1">
    <source>
        <dbReference type="SAM" id="MobiDB-lite"/>
    </source>
</evidence>
<evidence type="ECO:0000313" key="3">
    <source>
        <dbReference type="Proteomes" id="UP000613177"/>
    </source>
</evidence>